<dbReference type="RefSeq" id="WP_147287820.1">
    <property type="nucleotide sequence ID" value="NZ_QQBC01000001.1"/>
</dbReference>
<evidence type="ECO:0000259" key="1">
    <source>
        <dbReference type="Pfam" id="PF13354"/>
    </source>
</evidence>
<dbReference type="AlphaFoldDB" id="A0A370IE31"/>
<name>A0A370IE31_9NOCA</name>
<feature type="domain" description="Beta-lactamase class A catalytic" evidence="1">
    <location>
        <begin position="128"/>
        <end position="274"/>
    </location>
</feature>
<protein>
    <submittedName>
        <fullName evidence="2">Beta-lactamase class A</fullName>
    </submittedName>
</protein>
<evidence type="ECO:0000313" key="2">
    <source>
        <dbReference type="EMBL" id="RDI68975.1"/>
    </source>
</evidence>
<dbReference type="PANTHER" id="PTHR35333">
    <property type="entry name" value="BETA-LACTAMASE"/>
    <property type="match status" value="1"/>
</dbReference>
<dbReference type="PANTHER" id="PTHR35333:SF3">
    <property type="entry name" value="BETA-LACTAMASE-TYPE TRANSPEPTIDASE FOLD CONTAINING PROTEIN"/>
    <property type="match status" value="1"/>
</dbReference>
<comment type="caution">
    <text evidence="2">The sequence shown here is derived from an EMBL/GenBank/DDBJ whole genome shotgun (WGS) entry which is preliminary data.</text>
</comment>
<evidence type="ECO:0000313" key="3">
    <source>
        <dbReference type="Proteomes" id="UP000254869"/>
    </source>
</evidence>
<dbReference type="EMBL" id="QQBC01000001">
    <property type="protein sequence ID" value="RDI68975.1"/>
    <property type="molecule type" value="Genomic_DNA"/>
</dbReference>
<organism evidence="2 3">
    <name type="scientific">Nocardia pseudobrasiliensis</name>
    <dbReference type="NCBI Taxonomy" id="45979"/>
    <lineage>
        <taxon>Bacteria</taxon>
        <taxon>Bacillati</taxon>
        <taxon>Actinomycetota</taxon>
        <taxon>Actinomycetes</taxon>
        <taxon>Mycobacteriales</taxon>
        <taxon>Nocardiaceae</taxon>
        <taxon>Nocardia</taxon>
    </lineage>
</organism>
<dbReference type="InterPro" id="IPR045155">
    <property type="entry name" value="Beta-lactam_cat"/>
</dbReference>
<gene>
    <name evidence="2" type="ORF">DFR76_101512</name>
</gene>
<dbReference type="InterPro" id="IPR000871">
    <property type="entry name" value="Beta-lactam_class-A"/>
</dbReference>
<dbReference type="GO" id="GO:0008800">
    <property type="term" value="F:beta-lactamase activity"/>
    <property type="evidence" value="ECO:0007669"/>
    <property type="project" value="InterPro"/>
</dbReference>
<dbReference type="GO" id="GO:0046677">
    <property type="term" value="P:response to antibiotic"/>
    <property type="evidence" value="ECO:0007669"/>
    <property type="project" value="InterPro"/>
</dbReference>
<accession>A0A370IE31</accession>
<sequence length="302" mass="30915">MSSIACGRRVWGAVAAGCAVAVGVSGYFVTGIAHARPPVAAPSVTEVEPTLKAAEPQGLSPIALGQQMRAAIEAASPGTDPGIEVVDTATGTELASFDADSQFYTASVVKLLIAIDAAESQGGRPDPALADRIRQMLSASDDSIADTLWDADGGDEIVYRMTALIGLPGTRPPDDPAQWGETRTTPRDVVTIYHYLTTTAPQPERDLVLGALGSVSEIAADGTDEYFGIPAALPGADWAVKPGWMSLDSSTTLNTTGLVGTAAEPLRYAVVVLTNQPADISWAAGGAALTAGVAVLRATAGL</sequence>
<dbReference type="Gene3D" id="3.40.710.10">
    <property type="entry name" value="DD-peptidase/beta-lactamase superfamily"/>
    <property type="match status" value="1"/>
</dbReference>
<keyword evidence="3" id="KW-1185">Reference proteome</keyword>
<dbReference type="Proteomes" id="UP000254869">
    <property type="component" value="Unassembled WGS sequence"/>
</dbReference>
<proteinExistence type="predicted"/>
<reference evidence="2 3" key="1">
    <citation type="submission" date="2018-07" db="EMBL/GenBank/DDBJ databases">
        <title>Genomic Encyclopedia of Type Strains, Phase IV (KMG-IV): sequencing the most valuable type-strain genomes for metagenomic binning, comparative biology and taxonomic classification.</title>
        <authorList>
            <person name="Goeker M."/>
        </authorList>
    </citation>
    <scope>NUCLEOTIDE SEQUENCE [LARGE SCALE GENOMIC DNA]</scope>
    <source>
        <strain evidence="2 3">DSM 44290</strain>
    </source>
</reference>
<dbReference type="GO" id="GO:0030655">
    <property type="term" value="P:beta-lactam antibiotic catabolic process"/>
    <property type="evidence" value="ECO:0007669"/>
    <property type="project" value="InterPro"/>
</dbReference>
<dbReference type="STRING" id="1210086.GCA_001613105_00366"/>
<dbReference type="SUPFAM" id="SSF56601">
    <property type="entry name" value="beta-lactamase/transpeptidase-like"/>
    <property type="match status" value="1"/>
</dbReference>
<dbReference type="Pfam" id="PF13354">
    <property type="entry name" value="Beta-lactamase2"/>
    <property type="match status" value="1"/>
</dbReference>
<dbReference type="InterPro" id="IPR012338">
    <property type="entry name" value="Beta-lactam/transpept-like"/>
</dbReference>